<evidence type="ECO:0000259" key="3">
    <source>
        <dbReference type="Pfam" id="PF09335"/>
    </source>
</evidence>
<comment type="similarity">
    <text evidence="1">Belongs to the DedA family.</text>
</comment>
<dbReference type="InterPro" id="IPR051311">
    <property type="entry name" value="DedA_domain"/>
</dbReference>
<name>A0A8J2VHK4_9BACL</name>
<dbReference type="PANTHER" id="PTHR42709">
    <property type="entry name" value="ALKALINE PHOSPHATASE LIKE PROTEIN"/>
    <property type="match status" value="1"/>
</dbReference>
<comment type="caution">
    <text evidence="4">The sequence shown here is derived from an EMBL/GenBank/DDBJ whole genome shotgun (WGS) entry which is preliminary data.</text>
</comment>
<dbReference type="PANTHER" id="PTHR42709:SF9">
    <property type="entry name" value="ALKALINE PHOSPHATASE LIKE PROTEIN"/>
    <property type="match status" value="1"/>
</dbReference>
<dbReference type="InterPro" id="IPR032816">
    <property type="entry name" value="VTT_dom"/>
</dbReference>
<keyword evidence="2" id="KW-0472">Membrane</keyword>
<dbReference type="GO" id="GO:0005886">
    <property type="term" value="C:plasma membrane"/>
    <property type="evidence" value="ECO:0007669"/>
    <property type="project" value="TreeGrafter"/>
</dbReference>
<dbReference type="Pfam" id="PF09335">
    <property type="entry name" value="VTT_dom"/>
    <property type="match status" value="1"/>
</dbReference>
<dbReference type="RefSeq" id="WP_188647306.1">
    <property type="nucleotide sequence ID" value="NZ_BMHQ01000004.1"/>
</dbReference>
<feature type="transmembrane region" description="Helical" evidence="2">
    <location>
        <begin position="50"/>
        <end position="72"/>
    </location>
</feature>
<keyword evidence="2" id="KW-1133">Transmembrane helix</keyword>
<dbReference type="EMBL" id="BMHQ01000004">
    <property type="protein sequence ID" value="GGE14868.1"/>
    <property type="molecule type" value="Genomic_DNA"/>
</dbReference>
<feature type="transmembrane region" description="Helical" evidence="2">
    <location>
        <begin position="138"/>
        <end position="160"/>
    </location>
</feature>
<proteinExistence type="inferred from homology"/>
<keyword evidence="5" id="KW-1185">Reference proteome</keyword>
<feature type="transmembrane region" description="Helical" evidence="2">
    <location>
        <begin position="12"/>
        <end position="30"/>
    </location>
</feature>
<accession>A0A8J2VHK4</accession>
<evidence type="ECO:0000313" key="5">
    <source>
        <dbReference type="Proteomes" id="UP000625210"/>
    </source>
</evidence>
<feature type="transmembrane region" description="Helical" evidence="2">
    <location>
        <begin position="172"/>
        <end position="189"/>
    </location>
</feature>
<keyword evidence="2" id="KW-0812">Transmembrane</keyword>
<evidence type="ECO:0000256" key="1">
    <source>
        <dbReference type="ARBA" id="ARBA00010792"/>
    </source>
</evidence>
<reference evidence="4" key="1">
    <citation type="journal article" date="2014" name="Int. J. Syst. Evol. Microbiol.">
        <title>Complete genome sequence of Corynebacterium casei LMG S-19264T (=DSM 44701T), isolated from a smear-ripened cheese.</title>
        <authorList>
            <consortium name="US DOE Joint Genome Institute (JGI-PGF)"/>
            <person name="Walter F."/>
            <person name="Albersmeier A."/>
            <person name="Kalinowski J."/>
            <person name="Ruckert C."/>
        </authorList>
    </citation>
    <scope>NUCLEOTIDE SEQUENCE</scope>
    <source>
        <strain evidence="4">CGMCC 1.15179</strain>
    </source>
</reference>
<protein>
    <submittedName>
        <fullName evidence="4">Alkaline phosphatase</fullName>
    </submittedName>
</protein>
<gene>
    <name evidence="4" type="ORF">GCM10011571_15480</name>
</gene>
<feature type="domain" description="VTT" evidence="3">
    <location>
        <begin position="30"/>
        <end position="156"/>
    </location>
</feature>
<evidence type="ECO:0000313" key="4">
    <source>
        <dbReference type="EMBL" id="GGE14868.1"/>
    </source>
</evidence>
<dbReference type="Proteomes" id="UP000625210">
    <property type="component" value="Unassembled WGS sequence"/>
</dbReference>
<dbReference type="AlphaFoldDB" id="A0A8J2VHK4"/>
<reference evidence="4" key="2">
    <citation type="submission" date="2020-09" db="EMBL/GenBank/DDBJ databases">
        <authorList>
            <person name="Sun Q."/>
            <person name="Zhou Y."/>
        </authorList>
    </citation>
    <scope>NUCLEOTIDE SEQUENCE</scope>
    <source>
        <strain evidence="4">CGMCC 1.15179</strain>
    </source>
</reference>
<organism evidence="4 5">
    <name type="scientific">Marinithermofilum abyssi</name>
    <dbReference type="NCBI Taxonomy" id="1571185"/>
    <lineage>
        <taxon>Bacteria</taxon>
        <taxon>Bacillati</taxon>
        <taxon>Bacillota</taxon>
        <taxon>Bacilli</taxon>
        <taxon>Bacillales</taxon>
        <taxon>Thermoactinomycetaceae</taxon>
        <taxon>Marinithermofilum</taxon>
    </lineage>
</organism>
<evidence type="ECO:0000256" key="2">
    <source>
        <dbReference type="SAM" id="Phobius"/>
    </source>
</evidence>
<sequence>MEQTVMDLLSQYGYLGIFFFLVFGIVGIPLPDEIMMTFIGYLASIGQLNLYMTFFSALSGSAAGITISFVLGQKLGYPFLKRYGSKFFITRRRLRKTQLLFRKYGNWVLFFGYFIPGVRHVTAYLAGISRIGWGRFAIYAYLGAIVWCTTFIGMGYLLGAHWEKMFAALHKYGATAMVLAAAAGLIWFFCYRYNQNQRINSIRNK</sequence>